<dbReference type="InterPro" id="IPR027235">
    <property type="entry name" value="PFD2"/>
</dbReference>
<dbReference type="Proteomes" id="UP000019763">
    <property type="component" value="Unassembled WGS sequence"/>
</dbReference>
<dbReference type="Gene3D" id="1.10.287.370">
    <property type="match status" value="1"/>
</dbReference>
<dbReference type="InterPro" id="IPR009053">
    <property type="entry name" value="Prefoldin"/>
</dbReference>
<dbReference type="PANTHER" id="PTHR13303">
    <property type="entry name" value="PREFOLDIN SUBUNIT 2"/>
    <property type="match status" value="1"/>
</dbReference>
<proteinExistence type="inferred from homology"/>
<comment type="caution">
    <text evidence="3">The sequence shown here is derived from an EMBL/GenBank/DDBJ whole genome shotgun (WGS) entry which is preliminary data.</text>
</comment>
<dbReference type="GO" id="GO:0051082">
    <property type="term" value="F:unfolded protein binding"/>
    <property type="evidence" value="ECO:0007669"/>
    <property type="project" value="InterPro"/>
</dbReference>
<keyword evidence="2" id="KW-0143">Chaperone</keyword>
<dbReference type="Pfam" id="PF01920">
    <property type="entry name" value="Prefoldin_2"/>
    <property type="match status" value="1"/>
</dbReference>
<organism evidence="3 4">
    <name type="scientific">Gregarina niphandrodes</name>
    <name type="common">Septate eugregarine</name>
    <dbReference type="NCBI Taxonomy" id="110365"/>
    <lineage>
        <taxon>Eukaryota</taxon>
        <taxon>Sar</taxon>
        <taxon>Alveolata</taxon>
        <taxon>Apicomplexa</taxon>
        <taxon>Conoidasida</taxon>
        <taxon>Gregarinasina</taxon>
        <taxon>Eugregarinorida</taxon>
        <taxon>Gregarinidae</taxon>
        <taxon>Gregarina</taxon>
    </lineage>
</organism>
<evidence type="ECO:0000256" key="1">
    <source>
        <dbReference type="ARBA" id="ARBA00008045"/>
    </source>
</evidence>
<dbReference type="InterPro" id="IPR002777">
    <property type="entry name" value="PFD_beta-like"/>
</dbReference>
<dbReference type="VEuPathDB" id="CryptoDB:GNI_103860"/>
<dbReference type="SUPFAM" id="SSF46579">
    <property type="entry name" value="Prefoldin"/>
    <property type="match status" value="1"/>
</dbReference>
<keyword evidence="4" id="KW-1185">Reference proteome</keyword>
<evidence type="ECO:0000313" key="3">
    <source>
        <dbReference type="EMBL" id="EZG56394.1"/>
    </source>
</evidence>
<protein>
    <submittedName>
        <fullName evidence="3">Prefoldin subunit 2</fullName>
    </submittedName>
</protein>
<name>A0A023B4H6_GRENI</name>
<comment type="similarity">
    <text evidence="1">Belongs to the prefoldin subunit beta family.</text>
</comment>
<evidence type="ECO:0000256" key="2">
    <source>
        <dbReference type="ARBA" id="ARBA00023186"/>
    </source>
</evidence>
<dbReference type="EMBL" id="AFNH02000776">
    <property type="protein sequence ID" value="EZG56394.1"/>
    <property type="molecule type" value="Genomic_DNA"/>
</dbReference>
<dbReference type="RefSeq" id="XP_011131267.1">
    <property type="nucleotide sequence ID" value="XM_011132965.1"/>
</dbReference>
<dbReference type="GO" id="GO:0016272">
    <property type="term" value="C:prefoldin complex"/>
    <property type="evidence" value="ECO:0007669"/>
    <property type="project" value="InterPro"/>
</dbReference>
<dbReference type="GO" id="GO:0006457">
    <property type="term" value="P:protein folding"/>
    <property type="evidence" value="ECO:0007669"/>
    <property type="project" value="InterPro"/>
</dbReference>
<dbReference type="OrthoDB" id="29646at2759"/>
<gene>
    <name evidence="3" type="ORF">GNI_103860</name>
</gene>
<evidence type="ECO:0000313" key="4">
    <source>
        <dbReference type="Proteomes" id="UP000019763"/>
    </source>
</evidence>
<accession>A0A023B4H6</accession>
<dbReference type="AlphaFoldDB" id="A0A023B4H6"/>
<reference evidence="3" key="1">
    <citation type="submission" date="2013-12" db="EMBL/GenBank/DDBJ databases">
        <authorList>
            <person name="Omoto C.K."/>
            <person name="Sibley D."/>
            <person name="Venepally P."/>
            <person name="Hadjithomas M."/>
            <person name="Karamycheva S."/>
            <person name="Brunk B."/>
            <person name="Roos D."/>
            <person name="Caler E."/>
            <person name="Lorenzi H."/>
        </authorList>
    </citation>
    <scope>NUCLEOTIDE SEQUENCE</scope>
</reference>
<dbReference type="eggNOG" id="KOG4098">
    <property type="taxonomic scope" value="Eukaryota"/>
</dbReference>
<dbReference type="GeneID" id="22913687"/>
<sequence>MSEVFALSTKLNEVQSEIKELELVLSTLKEADESRKCFRMVGGVLVERTVKEVTGALEQSKTAMVAASEQLTKQRDELLAKDNKAATATA</sequence>